<name>A0A6H0Y3R3_9PEZI</name>
<comment type="similarity">
    <text evidence="2">Belongs to the NAD(P)-dependent epimerase/dehydratase family. Dihydroflavonol-4-reductase subfamily.</text>
</comment>
<keyword evidence="1" id="KW-0560">Oxidoreductase</keyword>
<dbReference type="Proteomes" id="UP000503462">
    <property type="component" value="Chromosome 5"/>
</dbReference>
<dbReference type="PANTHER" id="PTHR10366:SF562">
    <property type="entry name" value="ALDEHYDE REDUCTASE II (AFU_ORTHOLOGUE AFUA_1G11360)"/>
    <property type="match status" value="1"/>
</dbReference>
<feature type="domain" description="NAD-dependent epimerase/dehydratase" evidence="3">
    <location>
        <begin position="12"/>
        <end position="259"/>
    </location>
</feature>
<accession>A0A6H0Y3R3</accession>
<sequence>MTDKALAPGSLILVTGINGYLGGHVAAELLKLGYSIRGTARDQAKADLAVKGLKKYGSHVEGVVLSDHTSENAYHSVLNGIDGVVHVASDVSFGVDPNVVVTGTVNAMNSILTAAAKESTVKRFVYTSSVIAAAHQGGEVLEKRVINDQSWNTNDVELAWAPNPSSISVYAASKVESEKALWKFAQEHKGFEVNTVLPSLVIGPPAFAGQNLSTSGWLNALYSGPDEQTLGLLKSLQPALTVDVRDIARAHVAALLDTDVVGQRIVASTESGNITTWLNAMKKAFPEHKTWAAGNEVEPVDKTEVDNAPFRKLIKRQGRSDLLFAEESLRDQIAAI</sequence>
<dbReference type="Pfam" id="PF01370">
    <property type="entry name" value="Epimerase"/>
    <property type="match status" value="1"/>
</dbReference>
<evidence type="ECO:0000256" key="2">
    <source>
        <dbReference type="ARBA" id="ARBA00023445"/>
    </source>
</evidence>
<evidence type="ECO:0000256" key="1">
    <source>
        <dbReference type="ARBA" id="ARBA00023002"/>
    </source>
</evidence>
<dbReference type="SUPFAM" id="SSF51735">
    <property type="entry name" value="NAD(P)-binding Rossmann-fold domains"/>
    <property type="match status" value="1"/>
</dbReference>
<dbReference type="OrthoDB" id="2735536at2759"/>
<dbReference type="EMBL" id="CP051143">
    <property type="protein sequence ID" value="QIX01489.1"/>
    <property type="molecule type" value="Genomic_DNA"/>
</dbReference>
<dbReference type="GO" id="GO:0016616">
    <property type="term" value="F:oxidoreductase activity, acting on the CH-OH group of donors, NAD or NADP as acceptor"/>
    <property type="evidence" value="ECO:0007669"/>
    <property type="project" value="TreeGrafter"/>
</dbReference>
<organism evidence="4 5">
    <name type="scientific">Peltaster fructicola</name>
    <dbReference type="NCBI Taxonomy" id="286661"/>
    <lineage>
        <taxon>Eukaryota</taxon>
        <taxon>Fungi</taxon>
        <taxon>Dikarya</taxon>
        <taxon>Ascomycota</taxon>
        <taxon>Pezizomycotina</taxon>
        <taxon>Dothideomycetes</taxon>
        <taxon>Dothideomycetes incertae sedis</taxon>
        <taxon>Peltaster</taxon>
    </lineage>
</organism>
<dbReference type="PANTHER" id="PTHR10366">
    <property type="entry name" value="NAD DEPENDENT EPIMERASE/DEHYDRATASE"/>
    <property type="match status" value="1"/>
</dbReference>
<evidence type="ECO:0000259" key="3">
    <source>
        <dbReference type="Pfam" id="PF01370"/>
    </source>
</evidence>
<dbReference type="InterPro" id="IPR001509">
    <property type="entry name" value="Epimerase_deHydtase"/>
</dbReference>
<evidence type="ECO:0000313" key="4">
    <source>
        <dbReference type="EMBL" id="QIX01489.1"/>
    </source>
</evidence>
<protein>
    <recommendedName>
        <fullName evidence="3">NAD-dependent epimerase/dehydratase domain-containing protein</fullName>
    </recommendedName>
</protein>
<dbReference type="InterPro" id="IPR036291">
    <property type="entry name" value="NAD(P)-bd_dom_sf"/>
</dbReference>
<keyword evidence="5" id="KW-1185">Reference proteome</keyword>
<dbReference type="AlphaFoldDB" id="A0A6H0Y3R3"/>
<dbReference type="Gene3D" id="3.40.50.720">
    <property type="entry name" value="NAD(P)-binding Rossmann-like Domain"/>
    <property type="match status" value="1"/>
</dbReference>
<reference evidence="4 5" key="1">
    <citation type="journal article" date="2016" name="Sci. Rep.">
        <title>Peltaster fructicola genome reveals evolution from an invasive phytopathogen to an ectophytic parasite.</title>
        <authorList>
            <person name="Xu C."/>
            <person name="Chen H."/>
            <person name="Gleason M.L."/>
            <person name="Xu J.R."/>
            <person name="Liu H."/>
            <person name="Zhang R."/>
            <person name="Sun G."/>
        </authorList>
    </citation>
    <scope>NUCLEOTIDE SEQUENCE [LARGE SCALE GENOMIC DNA]</scope>
    <source>
        <strain evidence="4 5">LNHT1506</strain>
    </source>
</reference>
<evidence type="ECO:0000313" key="5">
    <source>
        <dbReference type="Proteomes" id="UP000503462"/>
    </source>
</evidence>
<proteinExistence type="inferred from homology"/>
<gene>
    <name evidence="4" type="ORF">AMS68_007006</name>
</gene>
<dbReference type="InterPro" id="IPR050425">
    <property type="entry name" value="NAD(P)_dehydrat-like"/>
</dbReference>